<name>A0A1L8DNN1_9DIPT</name>
<proteinExistence type="predicted"/>
<dbReference type="EMBL" id="GFDF01006134">
    <property type="protein sequence ID" value="JAV07950.1"/>
    <property type="molecule type" value="Transcribed_RNA"/>
</dbReference>
<dbReference type="Gene3D" id="2.130.10.10">
    <property type="entry name" value="YVTN repeat-like/Quinoprotein amine dehydrogenase"/>
    <property type="match status" value="1"/>
</dbReference>
<dbReference type="InterPro" id="IPR015943">
    <property type="entry name" value="WD40/YVTN_repeat-like_dom_sf"/>
</dbReference>
<evidence type="ECO:0000256" key="3">
    <source>
        <dbReference type="PROSITE-ProRule" id="PRU00221"/>
    </source>
</evidence>
<dbReference type="PANTHER" id="PTHR15574:SF21">
    <property type="entry name" value="DDB1- AND CUL4-ASSOCIATED FACTOR 8"/>
    <property type="match status" value="1"/>
</dbReference>
<feature type="compositionally biased region" description="Basic residues" evidence="4">
    <location>
        <begin position="111"/>
        <end position="123"/>
    </location>
</feature>
<feature type="region of interest" description="Disordered" evidence="4">
    <location>
        <begin position="1"/>
        <end position="197"/>
    </location>
</feature>
<dbReference type="InterPro" id="IPR036322">
    <property type="entry name" value="WD40_repeat_dom_sf"/>
</dbReference>
<organism evidence="5">
    <name type="scientific">Nyssomyia neivai</name>
    <dbReference type="NCBI Taxonomy" id="330878"/>
    <lineage>
        <taxon>Eukaryota</taxon>
        <taxon>Metazoa</taxon>
        <taxon>Ecdysozoa</taxon>
        <taxon>Arthropoda</taxon>
        <taxon>Hexapoda</taxon>
        <taxon>Insecta</taxon>
        <taxon>Pterygota</taxon>
        <taxon>Neoptera</taxon>
        <taxon>Endopterygota</taxon>
        <taxon>Diptera</taxon>
        <taxon>Nematocera</taxon>
        <taxon>Psychodoidea</taxon>
        <taxon>Psychodidae</taxon>
        <taxon>Nyssomyia</taxon>
    </lineage>
</organism>
<evidence type="ECO:0000256" key="1">
    <source>
        <dbReference type="ARBA" id="ARBA00022574"/>
    </source>
</evidence>
<dbReference type="AlphaFoldDB" id="A0A1L8DNN1"/>
<evidence type="ECO:0000256" key="4">
    <source>
        <dbReference type="SAM" id="MobiDB-lite"/>
    </source>
</evidence>
<dbReference type="SMART" id="SM00320">
    <property type="entry name" value="WD40"/>
    <property type="match status" value="7"/>
</dbReference>
<reference evidence="5" key="1">
    <citation type="submission" date="2016-12" db="EMBL/GenBank/DDBJ databases">
        <title>An insight into the sialome and mialome of the sand fly, Nyssomyia neivai.</title>
        <authorList>
            <person name="Sebastian V."/>
            <person name="Goulart T.M."/>
            <person name="Oliveira W."/>
            <person name="Calvo E."/>
            <person name="Oliveira L.F."/>
            <person name="Pinto M.C."/>
            <person name="Rosselino A.M."/>
            <person name="Ribeiro J.M."/>
        </authorList>
    </citation>
    <scope>NUCLEOTIDE SEQUENCE</scope>
</reference>
<accession>A0A1L8DNN1</accession>
<sequence length="702" mass="77791">MDEEKTGESLSGDEGQDPQNPKRTRFSDTDADKVEPTGEGHSGGAGGTRSSQVDSGSEANGEASTSTAVSSSSSKFAVAGTSEDSGRCASGSGTSTAAADTRPAKSPTVAKTKHANRNYRSPRFRSFVGSFYSPTPSSSDDDEGAATFRQRLAERKERRERDTSPARERMDVDALHSDQEQRSVRNSASRSSSSSPSLFARSLFQQSDYTDNGDGNNDVYSSQSSVQSHEFTAADDKAEFLTWSKPPHTWCSIPELLYRQLGLTGRGRQTLSGRSTQMFERRFGGSRHAVERLELMLKLSEHEGCVNCLNFNRAGNLIVSGSDDLKIIMWKWASQDDSTFSFDSGHTSNVFQVKFMELGNVHIISSARDGTVRHHEIPPGSDKPISTLLMKHLGPVHKIALPAASPFEVLSAGEDGHVLRCDLRDGNKLEKLVTIKAHNRRVQLYSISSHPINQEFCVCGRDQFVRVYDRRNAKNAVKILSPEHLANKKPFTIYITCAVYNWIGTEILASYSDEDIYLFDNKYQTPGSYLHKYQGHDNSSTIKGVNFFGPRSEFVMSGSDCGNCFFWDKNTETIVQWMPGDETGVVNVLEPHPTFPILATSGLDHDIKVWMPSNENEPKLEGLKKCVHRNLTCRNVVGEDIFDDQMITFFVRQCLRNRRERDPNYSPNVNDLASSSDSEDDMDNMGGDLDPDNLRSLPCAPS</sequence>
<feature type="compositionally biased region" description="Low complexity" evidence="4">
    <location>
        <begin position="63"/>
        <end position="82"/>
    </location>
</feature>
<dbReference type="PROSITE" id="PS50082">
    <property type="entry name" value="WD_REPEATS_2"/>
    <property type="match status" value="1"/>
</dbReference>
<dbReference type="PROSITE" id="PS50294">
    <property type="entry name" value="WD_REPEATS_REGION"/>
    <property type="match status" value="1"/>
</dbReference>
<feature type="compositionally biased region" description="Polar residues" evidence="4">
    <location>
        <begin position="48"/>
        <end position="58"/>
    </location>
</feature>
<dbReference type="GO" id="GO:0005737">
    <property type="term" value="C:cytoplasm"/>
    <property type="evidence" value="ECO:0007669"/>
    <property type="project" value="TreeGrafter"/>
</dbReference>
<feature type="repeat" description="WD" evidence="3">
    <location>
        <begin position="299"/>
        <end position="331"/>
    </location>
</feature>
<evidence type="ECO:0000256" key="2">
    <source>
        <dbReference type="ARBA" id="ARBA00022737"/>
    </source>
</evidence>
<evidence type="ECO:0000313" key="5">
    <source>
        <dbReference type="EMBL" id="JAV07950.1"/>
    </source>
</evidence>
<keyword evidence="2" id="KW-0677">Repeat</keyword>
<dbReference type="PANTHER" id="PTHR15574">
    <property type="entry name" value="WD REPEAT DOMAIN-CONTAINING FAMILY"/>
    <property type="match status" value="1"/>
</dbReference>
<feature type="region of interest" description="Disordered" evidence="4">
    <location>
        <begin position="661"/>
        <end position="702"/>
    </location>
</feature>
<feature type="compositionally biased region" description="Basic and acidic residues" evidence="4">
    <location>
        <begin position="151"/>
        <end position="183"/>
    </location>
</feature>
<dbReference type="InterPro" id="IPR001680">
    <property type="entry name" value="WD40_rpt"/>
</dbReference>
<feature type="compositionally biased region" description="Basic and acidic residues" evidence="4">
    <location>
        <begin position="25"/>
        <end position="38"/>
    </location>
</feature>
<dbReference type="Pfam" id="PF00400">
    <property type="entry name" value="WD40"/>
    <property type="match status" value="4"/>
</dbReference>
<feature type="compositionally biased region" description="Low complexity" evidence="4">
    <location>
        <begin position="89"/>
        <end position="99"/>
    </location>
</feature>
<dbReference type="InterPro" id="IPR045151">
    <property type="entry name" value="DCAF8"/>
</dbReference>
<feature type="compositionally biased region" description="Low complexity" evidence="4">
    <location>
        <begin position="187"/>
        <end position="197"/>
    </location>
</feature>
<protein>
    <submittedName>
        <fullName evidence="5">Putative wd40 domain protein</fullName>
    </submittedName>
</protein>
<keyword evidence="1 3" id="KW-0853">WD repeat</keyword>
<dbReference type="GO" id="GO:0080008">
    <property type="term" value="C:Cul4-RING E3 ubiquitin ligase complex"/>
    <property type="evidence" value="ECO:0007669"/>
    <property type="project" value="TreeGrafter"/>
</dbReference>
<dbReference type="SUPFAM" id="SSF50978">
    <property type="entry name" value="WD40 repeat-like"/>
    <property type="match status" value="1"/>
</dbReference>